<gene>
    <name evidence="2" type="ORF">FD755_009341</name>
</gene>
<evidence type="ECO:0000256" key="1">
    <source>
        <dbReference type="SAM" id="Phobius"/>
    </source>
</evidence>
<dbReference type="Proteomes" id="UP000326062">
    <property type="component" value="Chromosome 4"/>
</dbReference>
<keyword evidence="3" id="KW-1185">Reference proteome</keyword>
<keyword evidence="1" id="KW-1133">Transmembrane helix</keyword>
<dbReference type="AlphaFoldDB" id="A0A5N3XVL7"/>
<protein>
    <recommendedName>
        <fullName evidence="4">Carbohydrate sulfotransferase</fullName>
    </recommendedName>
</protein>
<evidence type="ECO:0000313" key="2">
    <source>
        <dbReference type="EMBL" id="KAB0377763.1"/>
    </source>
</evidence>
<proteinExistence type="predicted"/>
<accession>A0A5N3XVL7</accession>
<name>A0A5N3XVL7_MUNRE</name>
<feature type="transmembrane region" description="Helical" evidence="1">
    <location>
        <begin position="12"/>
        <end position="31"/>
    </location>
</feature>
<evidence type="ECO:0008006" key="4">
    <source>
        <dbReference type="Google" id="ProtNLM"/>
    </source>
</evidence>
<keyword evidence="1" id="KW-0472">Membrane</keyword>
<evidence type="ECO:0000313" key="3">
    <source>
        <dbReference type="Proteomes" id="UP000326062"/>
    </source>
</evidence>
<comment type="caution">
    <text evidence="2">The sequence shown here is derived from an EMBL/GenBank/DDBJ whole genome shotgun (WGS) entry which is preliminary data.</text>
</comment>
<dbReference type="EMBL" id="VCEB01000004">
    <property type="protein sequence ID" value="KAB0377763.1"/>
    <property type="molecule type" value="Genomic_DNA"/>
</dbReference>
<keyword evidence="1" id="KW-0812">Transmembrane</keyword>
<reference evidence="2 3" key="1">
    <citation type="submission" date="2019-06" db="EMBL/GenBank/DDBJ databases">
        <title>Discovery of a novel chromosome fission-fusion reversal in muntjac.</title>
        <authorList>
            <person name="Mudd A.B."/>
            <person name="Bredeson J.V."/>
            <person name="Baum R."/>
            <person name="Hockemeyer D."/>
            <person name="Rokhsar D.S."/>
        </authorList>
    </citation>
    <scope>NUCLEOTIDE SEQUENCE [LARGE SCALE GENOMIC DNA]</scope>
    <source>
        <strain evidence="2">UCam_UCB_Mr</strain>
        <tissue evidence="2">Fibroblast cell line</tissue>
    </source>
</reference>
<organism evidence="2 3">
    <name type="scientific">Muntiacus reevesi</name>
    <name type="common">Reeves' muntjac</name>
    <name type="synonym">Cervus reevesi</name>
    <dbReference type="NCBI Taxonomy" id="9886"/>
    <lineage>
        <taxon>Eukaryota</taxon>
        <taxon>Metazoa</taxon>
        <taxon>Chordata</taxon>
        <taxon>Craniata</taxon>
        <taxon>Vertebrata</taxon>
        <taxon>Euteleostomi</taxon>
        <taxon>Mammalia</taxon>
        <taxon>Eutheria</taxon>
        <taxon>Laurasiatheria</taxon>
        <taxon>Artiodactyla</taxon>
        <taxon>Ruminantia</taxon>
        <taxon>Pecora</taxon>
        <taxon>Cervidae</taxon>
        <taxon>Muntiacinae</taxon>
        <taxon>Muntiacus</taxon>
    </lineage>
</organism>
<sequence length="78" mass="8806">MQPSELVMNPKQVFLSVLVFGIAGLLLFMYLQVCIEEQHPGGVLISWSHNEFLEKSVTTDKTSSGVLPYTRLPRFSHL</sequence>